<dbReference type="Pfam" id="PF00173">
    <property type="entry name" value="Cyt-b5"/>
    <property type="match status" value="1"/>
</dbReference>
<dbReference type="AlphaFoldDB" id="A0AAN7WNT1"/>
<evidence type="ECO:0000259" key="14">
    <source>
        <dbReference type="PROSITE" id="PS50255"/>
    </source>
</evidence>
<dbReference type="FunFam" id="3.10.120.10:FF:000002">
    <property type="entry name" value="Cytochrome b5 type B"/>
    <property type="match status" value="1"/>
</dbReference>
<keyword evidence="9 13" id="KW-0408">Iron</keyword>
<dbReference type="SUPFAM" id="SSF55856">
    <property type="entry name" value="Cytochrome b5-like heme/steroid binding domain"/>
    <property type="match status" value="1"/>
</dbReference>
<evidence type="ECO:0000256" key="11">
    <source>
        <dbReference type="ARBA" id="ARBA00037877"/>
    </source>
</evidence>
<keyword evidence="6" id="KW-0256">Endoplasmic reticulum</keyword>
<dbReference type="PANTHER" id="PTHR19359">
    <property type="entry name" value="CYTOCHROME B5"/>
    <property type="match status" value="1"/>
</dbReference>
<feature type="domain" description="Cytochrome b5 heme-binding" evidence="14">
    <location>
        <begin position="3"/>
        <end position="79"/>
    </location>
</feature>
<evidence type="ECO:0000256" key="4">
    <source>
        <dbReference type="ARBA" id="ARBA00022692"/>
    </source>
</evidence>
<dbReference type="GO" id="GO:0046872">
    <property type="term" value="F:metal ion binding"/>
    <property type="evidence" value="ECO:0007669"/>
    <property type="project" value="UniProtKB-UniRule"/>
</dbReference>
<reference evidence="16" key="1">
    <citation type="submission" date="2023-07" db="EMBL/GenBank/DDBJ databases">
        <title>A draft genome of Kazachstania heterogenica Y-27499.</title>
        <authorList>
            <person name="Donic C."/>
            <person name="Kralova J.S."/>
            <person name="Fidel L."/>
            <person name="Ben-Dor S."/>
            <person name="Jung S."/>
        </authorList>
    </citation>
    <scope>NUCLEOTIDE SEQUENCE [LARGE SCALE GENOMIC DNA]</scope>
    <source>
        <strain evidence="16">Y27499</strain>
    </source>
</reference>
<organism evidence="15 16">
    <name type="scientific">Arxiozyma heterogenica</name>
    <dbReference type="NCBI Taxonomy" id="278026"/>
    <lineage>
        <taxon>Eukaryota</taxon>
        <taxon>Fungi</taxon>
        <taxon>Dikarya</taxon>
        <taxon>Ascomycota</taxon>
        <taxon>Saccharomycotina</taxon>
        <taxon>Saccharomycetes</taxon>
        <taxon>Saccharomycetales</taxon>
        <taxon>Saccharomycetaceae</taxon>
        <taxon>Arxiozyma</taxon>
    </lineage>
</organism>
<evidence type="ECO:0000256" key="5">
    <source>
        <dbReference type="ARBA" id="ARBA00022723"/>
    </source>
</evidence>
<keyword evidence="10 13" id="KW-0472">Membrane</keyword>
<dbReference type="GO" id="GO:0020037">
    <property type="term" value="F:heme binding"/>
    <property type="evidence" value="ECO:0007669"/>
    <property type="project" value="UniProtKB-UniRule"/>
</dbReference>
<keyword evidence="3 13" id="KW-0349">Heme</keyword>
<evidence type="ECO:0000256" key="12">
    <source>
        <dbReference type="ARBA" id="ARBA00038168"/>
    </source>
</evidence>
<dbReference type="InterPro" id="IPR036400">
    <property type="entry name" value="Cyt_B5-like_heme/steroid_sf"/>
</dbReference>
<protein>
    <recommendedName>
        <fullName evidence="14">Cytochrome b5 heme-binding domain-containing protein</fullName>
    </recommendedName>
</protein>
<dbReference type="Gene3D" id="3.10.120.10">
    <property type="entry name" value="Cytochrome b5-like heme/steroid binding domain"/>
    <property type="match status" value="1"/>
</dbReference>
<gene>
    <name evidence="15" type="ORF">RI543_001906</name>
</gene>
<name>A0AAN7WNT1_9SACH</name>
<dbReference type="GO" id="GO:0016126">
    <property type="term" value="P:sterol biosynthetic process"/>
    <property type="evidence" value="ECO:0007669"/>
    <property type="project" value="TreeGrafter"/>
</dbReference>
<evidence type="ECO:0000256" key="1">
    <source>
        <dbReference type="ARBA" id="ARBA00004131"/>
    </source>
</evidence>
<evidence type="ECO:0000313" key="15">
    <source>
        <dbReference type="EMBL" id="KAK5780783.1"/>
    </source>
</evidence>
<keyword evidence="8" id="KW-0249">Electron transport</keyword>
<dbReference type="SMART" id="SM01117">
    <property type="entry name" value="Cyt-b5"/>
    <property type="match status" value="1"/>
</dbReference>
<accession>A0AAN7WNT1</accession>
<keyword evidence="13" id="KW-1133">Transmembrane helix</keyword>
<keyword evidence="5 13" id="KW-0479">Metal-binding</keyword>
<evidence type="ECO:0000313" key="16">
    <source>
        <dbReference type="Proteomes" id="UP001306508"/>
    </source>
</evidence>
<feature type="transmembrane region" description="Helical" evidence="13">
    <location>
        <begin position="104"/>
        <end position="121"/>
    </location>
</feature>
<evidence type="ECO:0000256" key="3">
    <source>
        <dbReference type="ARBA" id="ARBA00022617"/>
    </source>
</evidence>
<sequence>MAVTLYTYEEVAKHNKVEDAWIVIDGKVYDITNFLDEHPGGEEIIFENAGGDATESFLDIGHSDDAMKILKGKYIGDMDPNSKPLSKKETQPAETVKKSEGSPTFAMVLSIVCLIIGYYVLNN</sequence>
<evidence type="ECO:0000256" key="10">
    <source>
        <dbReference type="ARBA" id="ARBA00023136"/>
    </source>
</evidence>
<dbReference type="GO" id="GO:0005789">
    <property type="term" value="C:endoplasmic reticulum membrane"/>
    <property type="evidence" value="ECO:0007669"/>
    <property type="project" value="UniProtKB-SubCell"/>
</dbReference>
<keyword evidence="4 13" id="KW-0812">Transmembrane</keyword>
<dbReference type="InterPro" id="IPR050668">
    <property type="entry name" value="Cytochrome_b5"/>
</dbReference>
<keyword evidence="16" id="KW-1185">Reference proteome</keyword>
<evidence type="ECO:0000256" key="6">
    <source>
        <dbReference type="ARBA" id="ARBA00022824"/>
    </source>
</evidence>
<dbReference type="PANTHER" id="PTHR19359:SF150">
    <property type="entry name" value="CYTOCHROME B5"/>
    <property type="match status" value="1"/>
</dbReference>
<evidence type="ECO:0000256" key="13">
    <source>
        <dbReference type="RuleBase" id="RU362121"/>
    </source>
</evidence>
<comment type="similarity">
    <text evidence="12 13">Belongs to the cytochrome b5 family.</text>
</comment>
<evidence type="ECO:0000256" key="2">
    <source>
        <dbReference type="ARBA" id="ARBA00022448"/>
    </source>
</evidence>
<evidence type="ECO:0000256" key="9">
    <source>
        <dbReference type="ARBA" id="ARBA00023004"/>
    </source>
</evidence>
<proteinExistence type="inferred from homology"/>
<evidence type="ECO:0000256" key="8">
    <source>
        <dbReference type="ARBA" id="ARBA00022982"/>
    </source>
</evidence>
<dbReference type="EMBL" id="JAWIZZ010000040">
    <property type="protein sequence ID" value="KAK5780783.1"/>
    <property type="molecule type" value="Genomic_DNA"/>
</dbReference>
<evidence type="ECO:0000256" key="7">
    <source>
        <dbReference type="ARBA" id="ARBA00022848"/>
    </source>
</evidence>
<dbReference type="PRINTS" id="PR00363">
    <property type="entry name" value="CYTOCHROMEB5"/>
</dbReference>
<dbReference type="Proteomes" id="UP001306508">
    <property type="component" value="Unassembled WGS sequence"/>
</dbReference>
<dbReference type="PROSITE" id="PS00191">
    <property type="entry name" value="CYTOCHROME_B5_1"/>
    <property type="match status" value="1"/>
</dbReference>
<comment type="caution">
    <text evidence="15">The sequence shown here is derived from an EMBL/GenBank/DDBJ whole genome shotgun (WGS) entry which is preliminary data.</text>
</comment>
<comment type="subcellular location">
    <subcellularLocation>
        <location evidence="1">Endoplasmic reticulum membrane</location>
        <topology evidence="1">Single-pass membrane protein</topology>
        <orientation evidence="1">Cytoplasmic side</orientation>
    </subcellularLocation>
    <subcellularLocation>
        <location evidence="11">Microsome membrane</location>
        <topology evidence="11">Single-pass membrane protein</topology>
        <orientation evidence="11">Cytoplasmic side</orientation>
    </subcellularLocation>
</comment>
<dbReference type="InterPro" id="IPR001199">
    <property type="entry name" value="Cyt_B5-like_heme/steroid-bd"/>
</dbReference>
<dbReference type="PROSITE" id="PS50255">
    <property type="entry name" value="CYTOCHROME_B5_2"/>
    <property type="match status" value="1"/>
</dbReference>
<keyword evidence="2" id="KW-0813">Transport</keyword>
<dbReference type="InterPro" id="IPR018506">
    <property type="entry name" value="Cyt_B5_heme-BS"/>
</dbReference>
<keyword evidence="7" id="KW-0492">Microsome</keyword>